<organism evidence="1 2">
    <name type="scientific">Sinanodonta woodiana</name>
    <name type="common">Chinese pond mussel</name>
    <name type="synonym">Anodonta woodiana</name>
    <dbReference type="NCBI Taxonomy" id="1069815"/>
    <lineage>
        <taxon>Eukaryota</taxon>
        <taxon>Metazoa</taxon>
        <taxon>Spiralia</taxon>
        <taxon>Lophotrochozoa</taxon>
        <taxon>Mollusca</taxon>
        <taxon>Bivalvia</taxon>
        <taxon>Autobranchia</taxon>
        <taxon>Heteroconchia</taxon>
        <taxon>Palaeoheterodonta</taxon>
        <taxon>Unionida</taxon>
        <taxon>Unionoidea</taxon>
        <taxon>Unionidae</taxon>
        <taxon>Unioninae</taxon>
        <taxon>Sinanodonta</taxon>
    </lineage>
</organism>
<protein>
    <submittedName>
        <fullName evidence="1">Uncharacterized protein</fullName>
    </submittedName>
</protein>
<evidence type="ECO:0000313" key="1">
    <source>
        <dbReference type="EMBL" id="KAL3832468.1"/>
    </source>
</evidence>
<name>A0ABD3T7P0_SINWO</name>
<comment type="caution">
    <text evidence="1">The sequence shown here is derived from an EMBL/GenBank/DDBJ whole genome shotgun (WGS) entry which is preliminary data.</text>
</comment>
<reference evidence="1 2" key="1">
    <citation type="submission" date="2024-11" db="EMBL/GenBank/DDBJ databases">
        <title>Chromosome-level genome assembly of the freshwater bivalve Anodonta woodiana.</title>
        <authorList>
            <person name="Chen X."/>
        </authorList>
    </citation>
    <scope>NUCLEOTIDE SEQUENCE [LARGE SCALE GENOMIC DNA]</scope>
    <source>
        <strain evidence="1">MN2024</strain>
        <tissue evidence="1">Gills</tissue>
    </source>
</reference>
<gene>
    <name evidence="1" type="ORF">ACJMK2_024108</name>
</gene>
<dbReference type="AlphaFoldDB" id="A0ABD3T7P0"/>
<feature type="non-terminal residue" evidence="1">
    <location>
        <position position="1"/>
    </location>
</feature>
<accession>A0ABD3T7P0</accession>
<dbReference type="Proteomes" id="UP001634394">
    <property type="component" value="Unassembled WGS sequence"/>
</dbReference>
<proteinExistence type="predicted"/>
<evidence type="ECO:0000313" key="2">
    <source>
        <dbReference type="Proteomes" id="UP001634394"/>
    </source>
</evidence>
<sequence length="209" mass="24071">VIQIRNQIFHSPFPKVSDTDKDTGFDKILLLLSDLNIRGIILPQITELKTKDIDEYYREKELKTHQKRVSELLNDVKILKGSFDHLPSDQPELRVMPIFYEVSDVEQGLTCSGDIFESFRREGKNEIFQSKKETGYLQSAVGWRHESQEQQMITELRERRSEVETYAQVISAMETFMKNNPDLSAGNILEDLRAASDAVKEMQSGLSTK</sequence>
<keyword evidence="2" id="KW-1185">Reference proteome</keyword>
<dbReference type="EMBL" id="JBJQND010000019">
    <property type="protein sequence ID" value="KAL3832468.1"/>
    <property type="molecule type" value="Genomic_DNA"/>
</dbReference>